<protein>
    <recommendedName>
        <fullName evidence="9">Glycosyltransferase RgtA/B/C/D-like domain-containing protein</fullName>
    </recommendedName>
</protein>
<evidence type="ECO:0000256" key="6">
    <source>
        <dbReference type="ARBA" id="ARBA00022989"/>
    </source>
</evidence>
<sequence length="585" mass="62603">MPQTTIRADLAGGVEARTSRSRFRRRFGVLLFALVVVRGVVLMCVLPPFEGWDEYQHVAYVQHLRDAGRAPVAGQSVVSPALLAEAVKFPHPEAAVRDLLGGVGAVGYGSFWALHQAHAAPNFRDLPVSLYQAQHGPLSYRVLQPAFSALGGVGSLRSSIAGMRLINLLLTAGAVGLAVACLRRQLLRRRDAALIGLALATHPLFLLNGVRVANDALGVFLATLTVWLGLSLSSTAANLRRSRLTMAWLATGVLTGMAVLAKATNFALVPFAGFCVLMLAIRAKADLKRSLIAGVALALGFVAVMQSEIRFNLEHYGSLSAMQEAAVNHRRGLGPADLLKTAASIPWSKTITQLWDRRMFFAGGWSFLHSHPRAVGAYRDVVAIGLFGWAWGGLVWVAGRRRGGGRLFANPGAAPACAVLVASYTAALAYHMVQSKLAWGASSTGPWYASPALPWFLTLVIVGGLRWPLGDRLRPALPLALVAASLAAEFIGLFGQMVPAYTGYASWTVAFARLSWLQPWWLGSPTLIAAAAVEVATLAALALVWRDDVRSERGGSAPRPRGLAPGDLRGGHAFEDLDLHLPRLR</sequence>
<evidence type="ECO:0000256" key="1">
    <source>
        <dbReference type="ARBA" id="ARBA00004651"/>
    </source>
</evidence>
<evidence type="ECO:0000256" key="3">
    <source>
        <dbReference type="ARBA" id="ARBA00022676"/>
    </source>
</evidence>
<keyword evidence="6 8" id="KW-1133">Transmembrane helix</keyword>
<dbReference type="GO" id="GO:0009103">
    <property type="term" value="P:lipopolysaccharide biosynthetic process"/>
    <property type="evidence" value="ECO:0007669"/>
    <property type="project" value="UniProtKB-ARBA"/>
</dbReference>
<name>A0A1U7CJK5_9BACT</name>
<reference evidence="11" key="1">
    <citation type="submission" date="2016-12" db="EMBL/GenBank/DDBJ databases">
        <title>Comparative genomics of four Isosphaeraceae planctomycetes: a common pool of plasmids and glycoside hydrolase genes.</title>
        <authorList>
            <person name="Ivanova A."/>
        </authorList>
    </citation>
    <scope>NUCLEOTIDE SEQUENCE [LARGE SCALE GENOMIC DNA]</scope>
    <source>
        <strain evidence="11">PX4</strain>
    </source>
</reference>
<dbReference type="RefSeq" id="WP_076343288.1">
    <property type="nucleotide sequence ID" value="NZ_CP019082.1"/>
</dbReference>
<comment type="subcellular location">
    <subcellularLocation>
        <location evidence="1">Cell membrane</location>
        <topology evidence="1">Multi-pass membrane protein</topology>
    </subcellularLocation>
</comment>
<keyword evidence="5 8" id="KW-0812">Transmembrane</keyword>
<dbReference type="PANTHER" id="PTHR33908">
    <property type="entry name" value="MANNOSYLTRANSFERASE YKCB-RELATED"/>
    <property type="match status" value="1"/>
</dbReference>
<evidence type="ECO:0000259" key="9">
    <source>
        <dbReference type="Pfam" id="PF13231"/>
    </source>
</evidence>
<feature type="transmembrane region" description="Helical" evidence="8">
    <location>
        <begin position="452"/>
        <end position="469"/>
    </location>
</feature>
<feature type="transmembrane region" description="Helical" evidence="8">
    <location>
        <begin position="290"/>
        <end position="309"/>
    </location>
</feature>
<accession>A0A1U7CJK5</accession>
<dbReference type="OrthoDB" id="258915at2"/>
<dbReference type="GO" id="GO:0005886">
    <property type="term" value="C:plasma membrane"/>
    <property type="evidence" value="ECO:0007669"/>
    <property type="project" value="UniProtKB-SubCell"/>
</dbReference>
<keyword evidence="2" id="KW-1003">Cell membrane</keyword>
<feature type="transmembrane region" description="Helical" evidence="8">
    <location>
        <begin position="476"/>
        <end position="500"/>
    </location>
</feature>
<feature type="transmembrane region" description="Helical" evidence="8">
    <location>
        <begin position="411"/>
        <end position="432"/>
    </location>
</feature>
<proteinExistence type="predicted"/>
<feature type="transmembrane region" description="Helical" evidence="8">
    <location>
        <begin position="520"/>
        <end position="545"/>
    </location>
</feature>
<dbReference type="AlphaFoldDB" id="A0A1U7CJK5"/>
<evidence type="ECO:0000313" key="11">
    <source>
        <dbReference type="Proteomes" id="UP000186309"/>
    </source>
</evidence>
<evidence type="ECO:0000256" key="5">
    <source>
        <dbReference type="ARBA" id="ARBA00022692"/>
    </source>
</evidence>
<feature type="transmembrane region" description="Helical" evidence="8">
    <location>
        <begin position="216"/>
        <end position="237"/>
    </location>
</feature>
<feature type="transmembrane region" description="Helical" evidence="8">
    <location>
        <begin position="244"/>
        <end position="261"/>
    </location>
</feature>
<evidence type="ECO:0000256" key="8">
    <source>
        <dbReference type="SAM" id="Phobius"/>
    </source>
</evidence>
<dbReference type="PANTHER" id="PTHR33908:SF11">
    <property type="entry name" value="MEMBRANE PROTEIN"/>
    <property type="match status" value="1"/>
</dbReference>
<organism evidence="10 11">
    <name type="scientific">Paludisphaera borealis</name>
    <dbReference type="NCBI Taxonomy" id="1387353"/>
    <lineage>
        <taxon>Bacteria</taxon>
        <taxon>Pseudomonadati</taxon>
        <taxon>Planctomycetota</taxon>
        <taxon>Planctomycetia</taxon>
        <taxon>Isosphaerales</taxon>
        <taxon>Isosphaeraceae</taxon>
        <taxon>Paludisphaera</taxon>
    </lineage>
</organism>
<dbReference type="KEGG" id="pbor:BSF38_00477"/>
<dbReference type="GO" id="GO:0016763">
    <property type="term" value="F:pentosyltransferase activity"/>
    <property type="evidence" value="ECO:0007669"/>
    <property type="project" value="TreeGrafter"/>
</dbReference>
<keyword evidence="3" id="KW-0328">Glycosyltransferase</keyword>
<evidence type="ECO:0000256" key="7">
    <source>
        <dbReference type="ARBA" id="ARBA00023136"/>
    </source>
</evidence>
<dbReference type="Pfam" id="PF13231">
    <property type="entry name" value="PMT_2"/>
    <property type="match status" value="1"/>
</dbReference>
<feature type="domain" description="Glycosyltransferase RgtA/B/C/D-like" evidence="9">
    <location>
        <begin position="159"/>
        <end position="304"/>
    </location>
</feature>
<evidence type="ECO:0000256" key="4">
    <source>
        <dbReference type="ARBA" id="ARBA00022679"/>
    </source>
</evidence>
<keyword evidence="11" id="KW-1185">Reference proteome</keyword>
<dbReference type="InterPro" id="IPR050297">
    <property type="entry name" value="LipidA_mod_glycosyltrf_83"/>
</dbReference>
<dbReference type="Proteomes" id="UP000186309">
    <property type="component" value="Chromosome"/>
</dbReference>
<dbReference type="EMBL" id="CP019082">
    <property type="protein sequence ID" value="APW59063.1"/>
    <property type="molecule type" value="Genomic_DNA"/>
</dbReference>
<feature type="transmembrane region" description="Helical" evidence="8">
    <location>
        <begin position="27"/>
        <end position="49"/>
    </location>
</feature>
<keyword evidence="4" id="KW-0808">Transferase</keyword>
<gene>
    <name evidence="10" type="ORF">BSF38_00477</name>
</gene>
<feature type="transmembrane region" description="Helical" evidence="8">
    <location>
        <begin position="192"/>
        <end position="210"/>
    </location>
</feature>
<feature type="transmembrane region" description="Helical" evidence="8">
    <location>
        <begin position="160"/>
        <end position="180"/>
    </location>
</feature>
<keyword evidence="7 8" id="KW-0472">Membrane</keyword>
<feature type="transmembrane region" description="Helical" evidence="8">
    <location>
        <begin position="381"/>
        <end position="399"/>
    </location>
</feature>
<evidence type="ECO:0000313" key="10">
    <source>
        <dbReference type="EMBL" id="APW59063.1"/>
    </source>
</evidence>
<feature type="transmembrane region" description="Helical" evidence="8">
    <location>
        <begin position="267"/>
        <end position="283"/>
    </location>
</feature>
<evidence type="ECO:0000256" key="2">
    <source>
        <dbReference type="ARBA" id="ARBA00022475"/>
    </source>
</evidence>
<dbReference type="InterPro" id="IPR038731">
    <property type="entry name" value="RgtA/B/C-like"/>
</dbReference>